<name>A0A0E0GDC9_ORYNI</name>
<reference evidence="1" key="2">
    <citation type="submission" date="2018-04" db="EMBL/GenBank/DDBJ databases">
        <title>OnivRS2 (Oryza nivara Reference Sequence Version 2).</title>
        <authorList>
            <person name="Zhang J."/>
            <person name="Kudrna D."/>
            <person name="Lee S."/>
            <person name="Talag J."/>
            <person name="Rajasekar S."/>
            <person name="Welchert J."/>
            <person name="Hsing Y.-I."/>
            <person name="Wing R.A."/>
        </authorList>
    </citation>
    <scope>NUCLEOTIDE SEQUENCE [LARGE SCALE GENOMIC DNA]</scope>
    <source>
        <strain evidence="1">SL10</strain>
    </source>
</reference>
<dbReference type="HOGENOM" id="CLU_2188193_0_0_1"/>
<accession>A0A0E0GDC9</accession>
<evidence type="ECO:0000313" key="2">
    <source>
        <dbReference type="Proteomes" id="UP000006591"/>
    </source>
</evidence>
<organism evidence="1">
    <name type="scientific">Oryza nivara</name>
    <name type="common">Indian wild rice</name>
    <name type="synonym">Oryza sativa f. spontanea</name>
    <dbReference type="NCBI Taxonomy" id="4536"/>
    <lineage>
        <taxon>Eukaryota</taxon>
        <taxon>Viridiplantae</taxon>
        <taxon>Streptophyta</taxon>
        <taxon>Embryophyta</taxon>
        <taxon>Tracheophyta</taxon>
        <taxon>Spermatophyta</taxon>
        <taxon>Magnoliopsida</taxon>
        <taxon>Liliopsida</taxon>
        <taxon>Poales</taxon>
        <taxon>Poaceae</taxon>
        <taxon>BOP clade</taxon>
        <taxon>Oryzoideae</taxon>
        <taxon>Oryzeae</taxon>
        <taxon>Oryzinae</taxon>
        <taxon>Oryza</taxon>
    </lineage>
</organism>
<dbReference type="EnsemblPlants" id="ONIVA02G36100.1">
    <property type="protein sequence ID" value="ONIVA02G36100.1"/>
    <property type="gene ID" value="ONIVA02G36100"/>
</dbReference>
<sequence>MATAKAGARGAGRRLLKAAGMAMVVGTEPAAGTKVVVVVPCGLVVTTAVTVSPRSAPLGRIWRVAGGNTGAGVDGSGDGGAGKESAARRGWRLATARWLGVRQQRLRWW</sequence>
<dbReference type="Gramene" id="ONIVA02G36100.1">
    <property type="protein sequence ID" value="ONIVA02G36100.1"/>
    <property type="gene ID" value="ONIVA02G36100"/>
</dbReference>
<protein>
    <submittedName>
        <fullName evidence="1">Uncharacterized protein</fullName>
    </submittedName>
</protein>
<dbReference type="AlphaFoldDB" id="A0A0E0GDC9"/>
<proteinExistence type="predicted"/>
<keyword evidence="2" id="KW-1185">Reference proteome</keyword>
<dbReference type="Proteomes" id="UP000006591">
    <property type="component" value="Chromosome 2"/>
</dbReference>
<reference evidence="1" key="1">
    <citation type="submission" date="2015-04" db="UniProtKB">
        <authorList>
            <consortium name="EnsemblPlants"/>
        </authorList>
    </citation>
    <scope>IDENTIFICATION</scope>
    <source>
        <strain evidence="1">SL10</strain>
    </source>
</reference>
<evidence type="ECO:0000313" key="1">
    <source>
        <dbReference type="EnsemblPlants" id="ONIVA02G36100.1"/>
    </source>
</evidence>